<reference evidence="1" key="1">
    <citation type="submission" date="2021-05" db="EMBL/GenBank/DDBJ databases">
        <authorList>
            <person name="Pan Q."/>
            <person name="Jouanno E."/>
            <person name="Zahm M."/>
            <person name="Klopp C."/>
            <person name="Cabau C."/>
            <person name="Louis A."/>
            <person name="Berthelot C."/>
            <person name="Parey E."/>
            <person name="Roest Crollius H."/>
            <person name="Montfort J."/>
            <person name="Robinson-Rechavi M."/>
            <person name="Bouchez O."/>
            <person name="Lampietro C."/>
            <person name="Lopez Roques C."/>
            <person name="Donnadieu C."/>
            <person name="Postlethwait J."/>
            <person name="Bobe J."/>
            <person name="Dillon D."/>
            <person name="Chandos A."/>
            <person name="von Hippel F."/>
            <person name="Guiguen Y."/>
        </authorList>
    </citation>
    <scope>NUCLEOTIDE SEQUENCE</scope>
    <source>
        <strain evidence="1">YG-Jan2019</strain>
    </source>
</reference>
<comment type="caution">
    <text evidence="1">The sequence shown here is derived from an EMBL/GenBank/DDBJ whole genome shotgun (WGS) entry which is preliminary data.</text>
</comment>
<gene>
    <name evidence="1" type="ORF">DPEC_G00101050</name>
</gene>
<keyword evidence="2" id="KW-1185">Reference proteome</keyword>
<evidence type="ECO:0000313" key="1">
    <source>
        <dbReference type="EMBL" id="KAJ8008080.1"/>
    </source>
</evidence>
<organism evidence="1 2">
    <name type="scientific">Dallia pectoralis</name>
    <name type="common">Alaska blackfish</name>
    <dbReference type="NCBI Taxonomy" id="75939"/>
    <lineage>
        <taxon>Eukaryota</taxon>
        <taxon>Metazoa</taxon>
        <taxon>Chordata</taxon>
        <taxon>Craniata</taxon>
        <taxon>Vertebrata</taxon>
        <taxon>Euteleostomi</taxon>
        <taxon>Actinopterygii</taxon>
        <taxon>Neopterygii</taxon>
        <taxon>Teleostei</taxon>
        <taxon>Protacanthopterygii</taxon>
        <taxon>Esociformes</taxon>
        <taxon>Umbridae</taxon>
        <taxon>Dallia</taxon>
    </lineage>
</organism>
<proteinExistence type="predicted"/>
<dbReference type="Proteomes" id="UP001157502">
    <property type="component" value="Chromosome 8"/>
</dbReference>
<protein>
    <submittedName>
        <fullName evidence="1">Uncharacterized protein</fullName>
    </submittedName>
</protein>
<evidence type="ECO:0000313" key="2">
    <source>
        <dbReference type="Proteomes" id="UP001157502"/>
    </source>
</evidence>
<dbReference type="EMBL" id="CM055735">
    <property type="protein sequence ID" value="KAJ8008080.1"/>
    <property type="molecule type" value="Genomic_DNA"/>
</dbReference>
<accession>A0ACC2GXE1</accession>
<name>A0ACC2GXE1_DALPE</name>
<sequence>MTSTLKGITLKGSSELVAEFFSFGINSILYQRGVYPPETFSRVTQYDMSLQLTTDEKLKTYLANVVSQLKEWLFDCTVQKLVLVVTCLETNEVLERWQFDIACDKTAKDSSAPRDKSVKSIQAEIRSVIRQITASVTFLPLLETACSFDLLVYTDKDLEVPDKWEESGPQIIDHSEVVPLRSFTTSIHKVNGMVAYKRSDSA</sequence>